<accession>A0A8J5UWS1</accession>
<protein>
    <recommendedName>
        <fullName evidence="5">CCHC-type domain-containing protein</fullName>
    </recommendedName>
</protein>
<comment type="caution">
    <text evidence="3">The sequence shown here is derived from an EMBL/GenBank/DDBJ whole genome shotgun (WGS) entry which is preliminary data.</text>
</comment>
<gene>
    <name evidence="3" type="ORF">J8A68_003282</name>
</gene>
<proteinExistence type="predicted"/>
<dbReference type="RefSeq" id="XP_049263432.1">
    <property type="nucleotide sequence ID" value="XM_049407121.1"/>
</dbReference>
<sequence>MFSRQQPFVSQLQVLNTWLLIRLLGFTSARETEVLTANAIHDWIVIFKELGFRIPDVMDQLYEDKLKKNTNFKKSNHIRIAGPEVSIQSLAKDLRGVDYPAAWKAYTAATIEGISDFNFDKKSVFPFPKSEDSFETEKNKSTTKKGGKTEGAGKSGGKELCNVCGRRNHKSANCTIKAKLVKESKLKFVNGMYIGTDNKPYPNKKTTQGDSKHNDSDSENDLVIYKLDLATIGNFNEMRYFLAVELQRIICSVHYSLHFLIAATSNIKLRSLKSNDHNTTQLLSANSAHQSKSINFGSGRYQLYVR</sequence>
<keyword evidence="2" id="KW-0732">Signal</keyword>
<evidence type="ECO:0008006" key="5">
    <source>
        <dbReference type="Google" id="ProtNLM"/>
    </source>
</evidence>
<feature type="region of interest" description="Disordered" evidence="1">
    <location>
        <begin position="129"/>
        <end position="155"/>
    </location>
</feature>
<reference evidence="3 4" key="1">
    <citation type="journal article" date="2021" name="DNA Res.">
        <title>Genome analysis of Candida subhashii reveals its hybrid nature and dual mitochondrial genome conformations.</title>
        <authorList>
            <person name="Mixao V."/>
            <person name="Hegedusova E."/>
            <person name="Saus E."/>
            <person name="Pryszcz L.P."/>
            <person name="Cillingova A."/>
            <person name="Nosek J."/>
            <person name="Gabaldon T."/>
        </authorList>
    </citation>
    <scope>NUCLEOTIDE SEQUENCE [LARGE SCALE GENOMIC DNA]</scope>
    <source>
        <strain evidence="3 4">CBS 10753</strain>
    </source>
</reference>
<evidence type="ECO:0000256" key="2">
    <source>
        <dbReference type="SAM" id="SignalP"/>
    </source>
</evidence>
<feature type="compositionally biased region" description="Basic and acidic residues" evidence="1">
    <location>
        <begin position="129"/>
        <end position="140"/>
    </location>
</feature>
<dbReference type="GeneID" id="73470083"/>
<dbReference type="Proteomes" id="UP000694255">
    <property type="component" value="Unassembled WGS sequence"/>
</dbReference>
<evidence type="ECO:0000256" key="1">
    <source>
        <dbReference type="SAM" id="MobiDB-lite"/>
    </source>
</evidence>
<feature type="signal peptide" evidence="2">
    <location>
        <begin position="1"/>
        <end position="29"/>
    </location>
</feature>
<evidence type="ECO:0000313" key="4">
    <source>
        <dbReference type="Proteomes" id="UP000694255"/>
    </source>
</evidence>
<keyword evidence="4" id="KW-1185">Reference proteome</keyword>
<dbReference type="AlphaFoldDB" id="A0A8J5UWS1"/>
<organism evidence="3 4">
    <name type="scientific">[Candida] subhashii</name>
    <dbReference type="NCBI Taxonomy" id="561895"/>
    <lineage>
        <taxon>Eukaryota</taxon>
        <taxon>Fungi</taxon>
        <taxon>Dikarya</taxon>
        <taxon>Ascomycota</taxon>
        <taxon>Saccharomycotina</taxon>
        <taxon>Pichiomycetes</taxon>
        <taxon>Debaryomycetaceae</taxon>
        <taxon>Spathaspora</taxon>
    </lineage>
</organism>
<evidence type="ECO:0000313" key="3">
    <source>
        <dbReference type="EMBL" id="KAG7663200.1"/>
    </source>
</evidence>
<feature type="chain" id="PRO_5035177461" description="CCHC-type domain-containing protein" evidence="2">
    <location>
        <begin position="30"/>
        <end position="306"/>
    </location>
</feature>
<name>A0A8J5UWS1_9ASCO</name>
<dbReference type="EMBL" id="JAGSYN010000143">
    <property type="protein sequence ID" value="KAG7663200.1"/>
    <property type="molecule type" value="Genomic_DNA"/>
</dbReference>